<keyword evidence="3" id="KW-1185">Reference proteome</keyword>
<evidence type="ECO:0000313" key="3">
    <source>
        <dbReference type="Proteomes" id="UP001222325"/>
    </source>
</evidence>
<dbReference type="Pfam" id="PF14214">
    <property type="entry name" value="Helitron_like_N"/>
    <property type="match status" value="1"/>
</dbReference>
<reference evidence="2" key="1">
    <citation type="submission" date="2023-03" db="EMBL/GenBank/DDBJ databases">
        <title>Massive genome expansion in bonnet fungi (Mycena s.s.) driven by repeated elements and novel gene families across ecological guilds.</title>
        <authorList>
            <consortium name="Lawrence Berkeley National Laboratory"/>
            <person name="Harder C.B."/>
            <person name="Miyauchi S."/>
            <person name="Viragh M."/>
            <person name="Kuo A."/>
            <person name="Thoen E."/>
            <person name="Andreopoulos B."/>
            <person name="Lu D."/>
            <person name="Skrede I."/>
            <person name="Drula E."/>
            <person name="Henrissat B."/>
            <person name="Morin E."/>
            <person name="Kohler A."/>
            <person name="Barry K."/>
            <person name="LaButti K."/>
            <person name="Morin E."/>
            <person name="Salamov A."/>
            <person name="Lipzen A."/>
            <person name="Mereny Z."/>
            <person name="Hegedus B."/>
            <person name="Baldrian P."/>
            <person name="Stursova M."/>
            <person name="Weitz H."/>
            <person name="Taylor A."/>
            <person name="Grigoriev I.V."/>
            <person name="Nagy L.G."/>
            <person name="Martin F."/>
            <person name="Kauserud H."/>
        </authorList>
    </citation>
    <scope>NUCLEOTIDE SEQUENCE</scope>
    <source>
        <strain evidence="2">CBHHK173m</strain>
    </source>
</reference>
<feature type="non-terminal residue" evidence="2">
    <location>
        <position position="112"/>
    </location>
</feature>
<dbReference type="EMBL" id="JARJCN010000032">
    <property type="protein sequence ID" value="KAJ7086157.1"/>
    <property type="molecule type" value="Genomic_DNA"/>
</dbReference>
<name>A0AAD6U3C2_9AGAR</name>
<organism evidence="2 3">
    <name type="scientific">Mycena belliarum</name>
    <dbReference type="NCBI Taxonomy" id="1033014"/>
    <lineage>
        <taxon>Eukaryota</taxon>
        <taxon>Fungi</taxon>
        <taxon>Dikarya</taxon>
        <taxon>Basidiomycota</taxon>
        <taxon>Agaricomycotina</taxon>
        <taxon>Agaricomycetes</taxon>
        <taxon>Agaricomycetidae</taxon>
        <taxon>Agaricales</taxon>
        <taxon>Marasmiineae</taxon>
        <taxon>Mycenaceae</taxon>
        <taxon>Mycena</taxon>
    </lineage>
</organism>
<protein>
    <recommendedName>
        <fullName evidence="1">Helitron helicase-like domain-containing protein</fullName>
    </recommendedName>
</protein>
<proteinExistence type="predicted"/>
<dbReference type="AlphaFoldDB" id="A0AAD6U3C2"/>
<dbReference type="InterPro" id="IPR025476">
    <property type="entry name" value="Helitron_helicase-like"/>
</dbReference>
<evidence type="ECO:0000313" key="2">
    <source>
        <dbReference type="EMBL" id="KAJ7086157.1"/>
    </source>
</evidence>
<feature type="domain" description="Helitron helicase-like" evidence="1">
    <location>
        <begin position="6"/>
        <end position="112"/>
    </location>
</feature>
<evidence type="ECO:0000259" key="1">
    <source>
        <dbReference type="Pfam" id="PF14214"/>
    </source>
</evidence>
<gene>
    <name evidence="2" type="ORF">B0H15DRAFT_764255</name>
</gene>
<accession>A0AAD6U3C2</accession>
<sequence>PATPAESAVFELLRYVDYVSDHIEGSASEVLEMRGEIQAISRSVGTPSIFFTLNTADTYNPLCSFMAGADIDLAAAFDKPDSRFTSFQRARLLASNPIAGAEFFKLMVDQFV</sequence>
<comment type="caution">
    <text evidence="2">The sequence shown here is derived from an EMBL/GenBank/DDBJ whole genome shotgun (WGS) entry which is preliminary data.</text>
</comment>
<dbReference type="Proteomes" id="UP001222325">
    <property type="component" value="Unassembled WGS sequence"/>
</dbReference>
<feature type="non-terminal residue" evidence="2">
    <location>
        <position position="1"/>
    </location>
</feature>